<protein>
    <submittedName>
        <fullName evidence="3">ABC transporter substrate-binding protein</fullName>
    </submittedName>
</protein>
<dbReference type="PIRSF" id="PIRSF002741">
    <property type="entry name" value="MppA"/>
    <property type="match status" value="1"/>
</dbReference>
<accession>A0ABZ2LR28</accession>
<dbReference type="Pfam" id="PF00496">
    <property type="entry name" value="SBP_bac_5"/>
    <property type="match status" value="1"/>
</dbReference>
<keyword evidence="1" id="KW-0732">Signal</keyword>
<sequence length="590" mass="66026">MRWIRGKAKLFYARIACSGLAMALMASATAGCREPLAAPIPSAQSDEASPRRGGTLHLASFGDVRGLDSVTGEALASQMGELIYAGLVDLDAKANVIPDLATHWERTSDGLTYTFFLRSNVRFHDGEELTADDVKRSMERALHPTTPNALGSFYENLAGFDEYTTKNAPELPGVEVVGRYAVAFHLKKPDATFLTLMALMPARPVCKSAGHRYVDTWSPCGAGPFKLLPGGWEHGRSLTLVRHEGYFRPGLPYLDAVNVTYGMNLVTQRFKFEAGVLDVLRETLQADALRFQNDPRWKPYATLEPSIQSFGENMNTEMPPFDNVEVRRAVACAIDREQYHLLRASNVSAHTHAVPADVPGYNPNVPGQKLDLAEALEHMRKAGFPYDPATGRGGYEPHIEYVVQRQSFGEYTAQVLKQSLAKIGIRIDIRAVNFPTYLALTHRRHRVAFSPQGWSQDYPDAIDFYDSLFASKSINDEDSSNSAFYKNPTLDDVLEQAHHELDPAARQALLDRAESIVQGDAPWAFTHSYRFVNVRQPYVRNYRLHPSWTFEVREMWFDRIKDVMVTGALGPLLRSRTPERAGMATRRSLR</sequence>
<feature type="chain" id="PRO_5046567538" evidence="1">
    <location>
        <begin position="31"/>
        <end position="590"/>
    </location>
</feature>
<feature type="signal peptide" evidence="1">
    <location>
        <begin position="1"/>
        <end position="30"/>
    </location>
</feature>
<feature type="domain" description="Solute-binding protein family 5" evidence="2">
    <location>
        <begin position="96"/>
        <end position="474"/>
    </location>
</feature>
<reference evidence="3 4" key="1">
    <citation type="submission" date="2021-12" db="EMBL/GenBank/DDBJ databases">
        <title>Discovery of the Pendulisporaceae a myxobacterial family with distinct sporulation behavior and unique specialized metabolism.</title>
        <authorList>
            <person name="Garcia R."/>
            <person name="Popoff A."/>
            <person name="Bader C.D."/>
            <person name="Loehr J."/>
            <person name="Walesch S."/>
            <person name="Walt C."/>
            <person name="Boldt J."/>
            <person name="Bunk B."/>
            <person name="Haeckl F.J.F.P.J."/>
            <person name="Gunesch A.P."/>
            <person name="Birkelbach J."/>
            <person name="Nuebel U."/>
            <person name="Pietschmann T."/>
            <person name="Bach T."/>
            <person name="Mueller R."/>
        </authorList>
    </citation>
    <scope>NUCLEOTIDE SEQUENCE [LARGE SCALE GENOMIC DNA]</scope>
    <source>
        <strain evidence="3 4">MSr11954</strain>
    </source>
</reference>
<dbReference type="Gene3D" id="3.10.105.10">
    <property type="entry name" value="Dipeptide-binding Protein, Domain 3"/>
    <property type="match status" value="1"/>
</dbReference>
<dbReference type="CDD" id="cd00995">
    <property type="entry name" value="PBP2_NikA_DppA_OppA_like"/>
    <property type="match status" value="1"/>
</dbReference>
<evidence type="ECO:0000259" key="2">
    <source>
        <dbReference type="Pfam" id="PF00496"/>
    </source>
</evidence>
<gene>
    <name evidence="3" type="ORF">LZC94_26365</name>
</gene>
<keyword evidence="4" id="KW-1185">Reference proteome</keyword>
<dbReference type="PANTHER" id="PTHR30290">
    <property type="entry name" value="PERIPLASMIC BINDING COMPONENT OF ABC TRANSPORTER"/>
    <property type="match status" value="1"/>
</dbReference>
<dbReference type="RefSeq" id="WP_394821000.1">
    <property type="nucleotide sequence ID" value="NZ_CP089984.1"/>
</dbReference>
<dbReference type="Proteomes" id="UP001370348">
    <property type="component" value="Chromosome"/>
</dbReference>
<evidence type="ECO:0000256" key="1">
    <source>
        <dbReference type="SAM" id="SignalP"/>
    </source>
</evidence>
<evidence type="ECO:0000313" key="4">
    <source>
        <dbReference type="Proteomes" id="UP001370348"/>
    </source>
</evidence>
<proteinExistence type="predicted"/>
<dbReference type="PROSITE" id="PS51257">
    <property type="entry name" value="PROKAR_LIPOPROTEIN"/>
    <property type="match status" value="1"/>
</dbReference>
<dbReference type="EMBL" id="CP089984">
    <property type="protein sequence ID" value="WXB11382.1"/>
    <property type="molecule type" value="Genomic_DNA"/>
</dbReference>
<dbReference type="SUPFAM" id="SSF53850">
    <property type="entry name" value="Periplasmic binding protein-like II"/>
    <property type="match status" value="1"/>
</dbReference>
<organism evidence="3 4">
    <name type="scientific">Pendulispora albinea</name>
    <dbReference type="NCBI Taxonomy" id="2741071"/>
    <lineage>
        <taxon>Bacteria</taxon>
        <taxon>Pseudomonadati</taxon>
        <taxon>Myxococcota</taxon>
        <taxon>Myxococcia</taxon>
        <taxon>Myxococcales</taxon>
        <taxon>Sorangiineae</taxon>
        <taxon>Pendulisporaceae</taxon>
        <taxon>Pendulispora</taxon>
    </lineage>
</organism>
<evidence type="ECO:0000313" key="3">
    <source>
        <dbReference type="EMBL" id="WXB11382.1"/>
    </source>
</evidence>
<dbReference type="InterPro" id="IPR030678">
    <property type="entry name" value="Peptide/Ni-bd"/>
</dbReference>
<dbReference type="InterPro" id="IPR000914">
    <property type="entry name" value="SBP_5_dom"/>
</dbReference>
<dbReference type="Gene3D" id="3.40.190.10">
    <property type="entry name" value="Periplasmic binding protein-like II"/>
    <property type="match status" value="1"/>
</dbReference>
<dbReference type="InterPro" id="IPR039424">
    <property type="entry name" value="SBP_5"/>
</dbReference>
<name>A0ABZ2LR28_9BACT</name>